<organism evidence="1 2">
    <name type="scientific">[Clostridium] clostridioforme 90A8</name>
    <dbReference type="NCBI Taxonomy" id="999408"/>
    <lineage>
        <taxon>Bacteria</taxon>
        <taxon>Bacillati</taxon>
        <taxon>Bacillota</taxon>
        <taxon>Clostridia</taxon>
        <taxon>Lachnospirales</taxon>
        <taxon>Lachnospiraceae</taxon>
        <taxon>Enterocloster</taxon>
    </lineage>
</organism>
<dbReference type="HOGENOM" id="CLU_3300874_0_0_9"/>
<reference evidence="1 2" key="1">
    <citation type="submission" date="2013-01" db="EMBL/GenBank/DDBJ databases">
        <title>The Genome Sequence of Clostridium clostridioforme 90A8.</title>
        <authorList>
            <consortium name="The Broad Institute Genome Sequencing Platform"/>
            <person name="Earl A."/>
            <person name="Ward D."/>
            <person name="Feldgarden M."/>
            <person name="Gevers D."/>
            <person name="Courvalin P."/>
            <person name="Lambert T."/>
            <person name="Walker B."/>
            <person name="Young S.K."/>
            <person name="Zeng Q."/>
            <person name="Gargeya S."/>
            <person name="Fitzgerald M."/>
            <person name="Haas B."/>
            <person name="Abouelleil A."/>
            <person name="Alvarado L."/>
            <person name="Arachchi H.M."/>
            <person name="Berlin A.M."/>
            <person name="Chapman S.B."/>
            <person name="Dewar J."/>
            <person name="Goldberg J."/>
            <person name="Griggs A."/>
            <person name="Gujja S."/>
            <person name="Hansen M."/>
            <person name="Howarth C."/>
            <person name="Imamovic A."/>
            <person name="Larimer J."/>
            <person name="McCowan C."/>
            <person name="Murphy C."/>
            <person name="Neiman D."/>
            <person name="Pearson M."/>
            <person name="Priest M."/>
            <person name="Roberts A."/>
            <person name="Saif S."/>
            <person name="Shea T."/>
            <person name="Sisk P."/>
            <person name="Sykes S."/>
            <person name="Wortman J."/>
            <person name="Nusbaum C."/>
            <person name="Birren B."/>
        </authorList>
    </citation>
    <scope>NUCLEOTIDE SEQUENCE [LARGE SCALE GENOMIC DNA]</scope>
    <source>
        <strain evidence="1 2">90A8</strain>
    </source>
</reference>
<dbReference type="Proteomes" id="UP000013085">
    <property type="component" value="Unassembled WGS sequence"/>
</dbReference>
<proteinExistence type="predicted"/>
<dbReference type="EMBL" id="AGYR01000019">
    <property type="protein sequence ID" value="ENZ16615.1"/>
    <property type="molecule type" value="Genomic_DNA"/>
</dbReference>
<name>A0A0E2HB69_9FIRM</name>
<accession>A0A0E2HB69</accession>
<sequence length="41" mass="4970">MRLVAFRKRLKIEKRMKGDFAMYENENKNGLGNENMEHRDV</sequence>
<gene>
    <name evidence="1" type="ORF">HMPREF1090_02055</name>
</gene>
<protein>
    <submittedName>
        <fullName evidence="1">Uncharacterized protein</fullName>
    </submittedName>
</protein>
<dbReference type="AlphaFoldDB" id="A0A0E2HB69"/>
<evidence type="ECO:0000313" key="2">
    <source>
        <dbReference type="Proteomes" id="UP000013085"/>
    </source>
</evidence>
<feature type="non-terminal residue" evidence="1">
    <location>
        <position position="41"/>
    </location>
</feature>
<comment type="caution">
    <text evidence="1">The sequence shown here is derived from an EMBL/GenBank/DDBJ whole genome shotgun (WGS) entry which is preliminary data.</text>
</comment>
<evidence type="ECO:0000313" key="1">
    <source>
        <dbReference type="EMBL" id="ENZ16615.1"/>
    </source>
</evidence>